<accession>A0A918NBK3</accession>
<dbReference type="Pfam" id="PF00773">
    <property type="entry name" value="RNB"/>
    <property type="match status" value="1"/>
</dbReference>
<feature type="domain" description="RNB" evidence="10">
    <location>
        <begin position="197"/>
        <end position="517"/>
    </location>
</feature>
<evidence type="ECO:0000256" key="3">
    <source>
        <dbReference type="ARBA" id="ARBA00012163"/>
    </source>
</evidence>
<dbReference type="InterPro" id="IPR011129">
    <property type="entry name" value="CSD"/>
</dbReference>
<dbReference type="PANTHER" id="PTHR23355">
    <property type="entry name" value="RIBONUCLEASE"/>
    <property type="match status" value="1"/>
</dbReference>
<keyword evidence="7" id="KW-0269">Exonuclease</keyword>
<dbReference type="InterPro" id="IPR013223">
    <property type="entry name" value="RNase_B_OB_dom"/>
</dbReference>
<dbReference type="InterPro" id="IPR050180">
    <property type="entry name" value="RNR_Ribonuclease"/>
</dbReference>
<sequence>MLDANSLAQLQSLKTDIKSSKPVHTGTIKGTGRSFGFVVADDDLEYFLPPEGMSKVFPGDRVEFTVEEQSDGKVRATLEKLVDSPFSEFVGRYVERGKAQGVEPEASGHSKWLFVPPKKTREAKDGQWVKARVTRHPWETGKAQAEIVAIMGSEQEGGTWHALAIEKHGLKPEFEQKLVDAAHELSEDTIAEQAKGREDLTEIPFVTIDADTTQDMDDALFAEETDDGWLLRIAIADPAALFGADSALDQGARERLTTTYLPGRPIGMLPERVAHDLASLVPEKDRLALVFHIRVATDGALSKLAVTPAVIRSTAKLSYTQVSNWLDGREPIPAAHWHLETLKQCCKALNEWRHNHALVMNDRPDYRIRVDDDLNVTGVEKEERTTAHNLVEECMLAANRIAAAWLVEDEALFMTHPGFRAEREDELKGLLREFARDIAETDGNDFEGYKTIMRTARQKDDFPLQTVLQKRLERGAWSAKAAPHYGLGFEQYTTVTSPIRKYTDLTLHRLIHAKLADQAYEIPQELVDDLNDRLINSRKAANDVENRLRLQWLADQPDQTWQATIVHINSGGLIAQLDDNGASGFIDLRGGDEKYSYDPLRMMMKGEKRSFVLNQPVQVKIAKNDGQKLELKLVD</sequence>
<keyword evidence="5" id="KW-0540">Nuclease</keyword>
<dbReference type="RefSeq" id="WP_189610227.1">
    <property type="nucleotide sequence ID" value="NZ_BMXR01000007.1"/>
</dbReference>
<dbReference type="PANTHER" id="PTHR23355:SF37">
    <property type="entry name" value="EXORIBONUCLEASE 2"/>
    <property type="match status" value="1"/>
</dbReference>
<evidence type="ECO:0000256" key="2">
    <source>
        <dbReference type="ARBA" id="ARBA00004496"/>
    </source>
</evidence>
<comment type="caution">
    <text evidence="11">The sequence shown here is derived from an EMBL/GenBank/DDBJ whole genome shotgun (WGS) entry which is preliminary data.</text>
</comment>
<keyword evidence="4" id="KW-0963">Cytoplasm</keyword>
<dbReference type="SUPFAM" id="SSF50249">
    <property type="entry name" value="Nucleic acid-binding proteins"/>
    <property type="match status" value="3"/>
</dbReference>
<evidence type="ECO:0000313" key="12">
    <source>
        <dbReference type="Proteomes" id="UP000626148"/>
    </source>
</evidence>
<protein>
    <recommendedName>
        <fullName evidence="3">exoribonuclease II</fullName>
        <ecNumber evidence="3">3.1.13.1</ecNumber>
    </recommendedName>
</protein>
<dbReference type="NCBIfam" id="TIGR00358">
    <property type="entry name" value="3_prime_RNase"/>
    <property type="match status" value="1"/>
</dbReference>
<dbReference type="InterPro" id="IPR040476">
    <property type="entry name" value="CSD2"/>
</dbReference>
<evidence type="ECO:0000256" key="1">
    <source>
        <dbReference type="ARBA" id="ARBA00001849"/>
    </source>
</evidence>
<dbReference type="SMART" id="SM00357">
    <property type="entry name" value="CSP"/>
    <property type="match status" value="1"/>
</dbReference>
<dbReference type="InterPro" id="IPR004476">
    <property type="entry name" value="RNase_II/RNase_R"/>
</dbReference>
<keyword evidence="8" id="KW-0694">RNA-binding</keyword>
<reference evidence="11" key="2">
    <citation type="submission" date="2020-09" db="EMBL/GenBank/DDBJ databases">
        <authorList>
            <person name="Sun Q."/>
            <person name="Kim S."/>
        </authorList>
    </citation>
    <scope>NUCLEOTIDE SEQUENCE</scope>
    <source>
        <strain evidence="11">KCTC 22169</strain>
    </source>
</reference>
<dbReference type="EC" id="3.1.13.1" evidence="3"/>
<evidence type="ECO:0000256" key="6">
    <source>
        <dbReference type="ARBA" id="ARBA00022801"/>
    </source>
</evidence>
<dbReference type="SMART" id="SM00955">
    <property type="entry name" value="RNB"/>
    <property type="match status" value="1"/>
</dbReference>
<dbReference type="GO" id="GO:0005829">
    <property type="term" value="C:cytosol"/>
    <property type="evidence" value="ECO:0007669"/>
    <property type="project" value="TreeGrafter"/>
</dbReference>
<dbReference type="AlphaFoldDB" id="A0A918NBK3"/>
<evidence type="ECO:0000259" key="10">
    <source>
        <dbReference type="SMART" id="SM00955"/>
    </source>
</evidence>
<dbReference type="InterPro" id="IPR012340">
    <property type="entry name" value="NA-bd_OB-fold"/>
</dbReference>
<proteinExistence type="predicted"/>
<keyword evidence="12" id="KW-1185">Reference proteome</keyword>
<dbReference type="PROSITE" id="PS01175">
    <property type="entry name" value="RIBONUCLEASE_II"/>
    <property type="match status" value="1"/>
</dbReference>
<keyword evidence="6" id="KW-0378">Hydrolase</keyword>
<dbReference type="EMBL" id="BMXR01000007">
    <property type="protein sequence ID" value="GGX60537.1"/>
    <property type="molecule type" value="Genomic_DNA"/>
</dbReference>
<dbReference type="Pfam" id="PF08206">
    <property type="entry name" value="OB_RNB"/>
    <property type="match status" value="1"/>
</dbReference>
<dbReference type="InterPro" id="IPR001900">
    <property type="entry name" value="RNase_II/R"/>
</dbReference>
<reference evidence="11" key="1">
    <citation type="journal article" date="2014" name="Int. J. Syst. Evol. Microbiol.">
        <title>Complete genome sequence of Corynebacterium casei LMG S-19264T (=DSM 44701T), isolated from a smear-ripened cheese.</title>
        <authorList>
            <consortium name="US DOE Joint Genome Institute (JGI-PGF)"/>
            <person name="Walter F."/>
            <person name="Albersmeier A."/>
            <person name="Kalinowski J."/>
            <person name="Ruckert C."/>
        </authorList>
    </citation>
    <scope>NUCLEOTIDE SEQUENCE</scope>
    <source>
        <strain evidence="11">KCTC 22169</strain>
    </source>
</reference>
<dbReference type="InterPro" id="IPR022966">
    <property type="entry name" value="RNase_II/R_CS"/>
</dbReference>
<gene>
    <name evidence="11" type="primary">rnb</name>
    <name evidence="11" type="ORF">GCM10007392_30700</name>
</gene>
<dbReference type="GO" id="GO:0008859">
    <property type="term" value="F:exoribonuclease II activity"/>
    <property type="evidence" value="ECO:0007669"/>
    <property type="project" value="UniProtKB-EC"/>
</dbReference>
<evidence type="ECO:0000259" key="9">
    <source>
        <dbReference type="SMART" id="SM00357"/>
    </source>
</evidence>
<evidence type="ECO:0000256" key="4">
    <source>
        <dbReference type="ARBA" id="ARBA00022490"/>
    </source>
</evidence>
<dbReference type="Gene3D" id="2.40.50.140">
    <property type="entry name" value="Nucleic acid-binding proteins"/>
    <property type="match status" value="1"/>
</dbReference>
<comment type="catalytic activity">
    <reaction evidence="1">
        <text>Exonucleolytic cleavage in the 3'- to 5'-direction to yield nucleoside 5'-phosphates.</text>
        <dbReference type="EC" id="3.1.13.1"/>
    </reaction>
</comment>
<evidence type="ECO:0000256" key="8">
    <source>
        <dbReference type="ARBA" id="ARBA00022884"/>
    </source>
</evidence>
<dbReference type="Pfam" id="PF17876">
    <property type="entry name" value="CSD2"/>
    <property type="match status" value="1"/>
</dbReference>
<evidence type="ECO:0000256" key="5">
    <source>
        <dbReference type="ARBA" id="ARBA00022722"/>
    </source>
</evidence>
<evidence type="ECO:0000256" key="7">
    <source>
        <dbReference type="ARBA" id="ARBA00022839"/>
    </source>
</evidence>
<organism evidence="11 12">
    <name type="scientific">Saccharospirillum salsuginis</name>
    <dbReference type="NCBI Taxonomy" id="418750"/>
    <lineage>
        <taxon>Bacteria</taxon>
        <taxon>Pseudomonadati</taxon>
        <taxon>Pseudomonadota</taxon>
        <taxon>Gammaproteobacteria</taxon>
        <taxon>Oceanospirillales</taxon>
        <taxon>Saccharospirillaceae</taxon>
        <taxon>Saccharospirillum</taxon>
    </lineage>
</organism>
<feature type="domain" description="Cold-shock" evidence="9">
    <location>
        <begin position="25"/>
        <end position="82"/>
    </location>
</feature>
<dbReference type="GO" id="GO:0006402">
    <property type="term" value="P:mRNA catabolic process"/>
    <property type="evidence" value="ECO:0007669"/>
    <property type="project" value="TreeGrafter"/>
</dbReference>
<dbReference type="Proteomes" id="UP000626148">
    <property type="component" value="Unassembled WGS sequence"/>
</dbReference>
<dbReference type="GO" id="GO:0003723">
    <property type="term" value="F:RNA binding"/>
    <property type="evidence" value="ECO:0007669"/>
    <property type="project" value="UniProtKB-KW"/>
</dbReference>
<name>A0A918NBK3_9GAMM</name>
<evidence type="ECO:0000313" key="11">
    <source>
        <dbReference type="EMBL" id="GGX60537.1"/>
    </source>
</evidence>
<comment type="subcellular location">
    <subcellularLocation>
        <location evidence="2">Cytoplasm</location>
    </subcellularLocation>
</comment>